<name>A0A917B294_9MICO</name>
<dbReference type="Proteomes" id="UP000598775">
    <property type="component" value="Unassembled WGS sequence"/>
</dbReference>
<organism evidence="3 4">
    <name type="scientific">Subtercola lobariae</name>
    <dbReference type="NCBI Taxonomy" id="1588641"/>
    <lineage>
        <taxon>Bacteria</taxon>
        <taxon>Bacillati</taxon>
        <taxon>Actinomycetota</taxon>
        <taxon>Actinomycetes</taxon>
        <taxon>Micrococcales</taxon>
        <taxon>Microbacteriaceae</taxon>
        <taxon>Subtercola</taxon>
    </lineage>
</organism>
<gene>
    <name evidence="3" type="ORF">GCM10011399_07800</name>
</gene>
<protein>
    <submittedName>
        <fullName evidence="3">Uncharacterized protein</fullName>
    </submittedName>
</protein>
<evidence type="ECO:0000256" key="1">
    <source>
        <dbReference type="SAM" id="MobiDB-lite"/>
    </source>
</evidence>
<evidence type="ECO:0000313" key="3">
    <source>
        <dbReference type="EMBL" id="GGF16451.1"/>
    </source>
</evidence>
<dbReference type="PROSITE" id="PS51318">
    <property type="entry name" value="TAT"/>
    <property type="match status" value="1"/>
</dbReference>
<feature type="region of interest" description="Disordered" evidence="1">
    <location>
        <begin position="69"/>
        <end position="97"/>
    </location>
</feature>
<comment type="caution">
    <text evidence="3">The sequence shown here is derived from an EMBL/GenBank/DDBJ whole genome shotgun (WGS) entry which is preliminary data.</text>
</comment>
<keyword evidence="4" id="KW-1185">Reference proteome</keyword>
<accession>A0A917B294</accession>
<feature type="region of interest" description="Disordered" evidence="1">
    <location>
        <begin position="1"/>
        <end position="36"/>
    </location>
</feature>
<feature type="compositionally biased region" description="Polar residues" evidence="1">
    <location>
        <begin position="1"/>
        <end position="13"/>
    </location>
</feature>
<feature type="compositionally biased region" description="Pro residues" evidence="1">
    <location>
        <begin position="17"/>
        <end position="26"/>
    </location>
</feature>
<dbReference type="AlphaFoldDB" id="A0A917B294"/>
<proteinExistence type="predicted"/>
<sequence>MTNHPAEPTPSNVPASPFAPPAPPAPLTQAAPAARKHRRGFIAAGSAVGVAALIAVGAVGASAAFAGGPTPTPTPSASANASGSAHSHAGLRSGPLRREIENDIRTGSDAPTRAQKIATTLVNSPKLFAKFPANLQTDLTSLKNATGAAIATDAATLKNTALSGGYGAEVQKVAERIQTRVQSGAGTHTATPTPAS</sequence>
<dbReference type="EMBL" id="BMGP01000001">
    <property type="protein sequence ID" value="GGF16451.1"/>
    <property type="molecule type" value="Genomic_DNA"/>
</dbReference>
<keyword evidence="2" id="KW-0472">Membrane</keyword>
<dbReference type="InterPro" id="IPR006311">
    <property type="entry name" value="TAT_signal"/>
</dbReference>
<feature type="transmembrane region" description="Helical" evidence="2">
    <location>
        <begin position="41"/>
        <end position="66"/>
    </location>
</feature>
<evidence type="ECO:0000256" key="2">
    <source>
        <dbReference type="SAM" id="Phobius"/>
    </source>
</evidence>
<feature type="compositionally biased region" description="Low complexity" evidence="1">
    <location>
        <begin position="69"/>
        <end position="90"/>
    </location>
</feature>
<reference evidence="3 4" key="1">
    <citation type="journal article" date="2014" name="Int. J. Syst. Evol. Microbiol.">
        <title>Complete genome sequence of Corynebacterium casei LMG S-19264T (=DSM 44701T), isolated from a smear-ripened cheese.</title>
        <authorList>
            <consortium name="US DOE Joint Genome Institute (JGI-PGF)"/>
            <person name="Walter F."/>
            <person name="Albersmeier A."/>
            <person name="Kalinowski J."/>
            <person name="Ruckert C."/>
        </authorList>
    </citation>
    <scope>NUCLEOTIDE SEQUENCE [LARGE SCALE GENOMIC DNA]</scope>
    <source>
        <strain evidence="3 4">CGMCC 1.12976</strain>
    </source>
</reference>
<evidence type="ECO:0000313" key="4">
    <source>
        <dbReference type="Proteomes" id="UP000598775"/>
    </source>
</evidence>
<dbReference type="RefSeq" id="WP_188673898.1">
    <property type="nucleotide sequence ID" value="NZ_BMGP01000001.1"/>
</dbReference>
<keyword evidence="2" id="KW-0812">Transmembrane</keyword>
<keyword evidence="2" id="KW-1133">Transmembrane helix</keyword>